<reference evidence="1 2" key="1">
    <citation type="journal article" date="2009" name="J. Bacteriol.">
        <title>Complete and draft genome sequences of six members of the Aquificales.</title>
        <authorList>
            <person name="Reysenbach A.L."/>
            <person name="Hamamura N."/>
            <person name="Podar M."/>
            <person name="Griffiths E."/>
            <person name="Ferreira S."/>
            <person name="Hochstein R."/>
            <person name="Heidelberg J."/>
            <person name="Johnson J."/>
            <person name="Mead D."/>
            <person name="Pohorille A."/>
            <person name="Sarmiento M."/>
            <person name="Schweighofer K."/>
            <person name="Seshadri R."/>
            <person name="Voytek M.A."/>
        </authorList>
    </citation>
    <scope>NUCLEOTIDE SEQUENCE [LARGE SCALE GENOMIC DNA]</scope>
    <source>
        <strain evidence="2">DSM 14350 / EX-H1</strain>
    </source>
</reference>
<protein>
    <submittedName>
        <fullName evidence="1">Uncharacterized protein</fullName>
    </submittedName>
</protein>
<gene>
    <name evidence="1" type="ordered locus">PERMA_1496</name>
</gene>
<dbReference type="SUPFAM" id="SSF53850">
    <property type="entry name" value="Periplasmic binding protein-like II"/>
    <property type="match status" value="1"/>
</dbReference>
<evidence type="ECO:0000313" key="1">
    <source>
        <dbReference type="EMBL" id="ACO04241.1"/>
    </source>
</evidence>
<evidence type="ECO:0000313" key="2">
    <source>
        <dbReference type="Proteomes" id="UP000001366"/>
    </source>
</evidence>
<dbReference type="HOGENOM" id="CLU_124904_1_2_0"/>
<dbReference type="Proteomes" id="UP000001366">
    <property type="component" value="Chromosome"/>
</dbReference>
<dbReference type="eggNOG" id="COG0226">
    <property type="taxonomic scope" value="Bacteria"/>
</dbReference>
<keyword evidence="2" id="KW-1185">Reference proteome</keyword>
<sequence>MKKSFLGVILSICLFFYASFSGDIAVITGKNTRIDRVSKEDLKKIYLKIKIFLKGQKVVPVNLPPNSSLRQIFQEKILEMDDEQLNLYWNEMYFHGIEPPLVLSSEKAVIRFVKKVKGAIGYVRLENVDKGLKIIYIIRER</sequence>
<dbReference type="AlphaFoldDB" id="C0QRG8"/>
<dbReference type="EMBL" id="CP001230">
    <property type="protein sequence ID" value="ACO04241.1"/>
    <property type="molecule type" value="Genomic_DNA"/>
</dbReference>
<dbReference type="PaxDb" id="123214-PERMA_1496"/>
<dbReference type="KEGG" id="pmx:PERMA_1496"/>
<dbReference type="Gene3D" id="3.40.190.10">
    <property type="entry name" value="Periplasmic binding protein-like II"/>
    <property type="match status" value="1"/>
</dbReference>
<proteinExistence type="predicted"/>
<dbReference type="STRING" id="123214.PERMA_1496"/>
<dbReference type="RefSeq" id="WP_012676479.1">
    <property type="nucleotide sequence ID" value="NC_012440.1"/>
</dbReference>
<dbReference type="OrthoDB" id="5368544at2"/>
<accession>C0QRG8</accession>
<organism evidence="1 2">
    <name type="scientific">Persephonella marina (strain DSM 14350 / EX-H1)</name>
    <dbReference type="NCBI Taxonomy" id="123214"/>
    <lineage>
        <taxon>Bacteria</taxon>
        <taxon>Pseudomonadati</taxon>
        <taxon>Aquificota</taxon>
        <taxon>Aquificia</taxon>
        <taxon>Aquificales</taxon>
        <taxon>Hydrogenothermaceae</taxon>
        <taxon>Persephonella</taxon>
    </lineage>
</organism>
<name>C0QRG8_PERMH</name>